<dbReference type="InterPro" id="IPR018035">
    <property type="entry name" value="Flagellar_FliH/T3SS_HrpE"/>
</dbReference>
<feature type="coiled-coil region" evidence="8">
    <location>
        <begin position="82"/>
        <end position="130"/>
    </location>
</feature>
<dbReference type="Proteomes" id="UP000199517">
    <property type="component" value="Unassembled WGS sequence"/>
</dbReference>
<protein>
    <recommendedName>
        <fullName evidence="3">Flagellar assembly protein FliH</fullName>
    </recommendedName>
</protein>
<evidence type="ECO:0000313" key="11">
    <source>
        <dbReference type="EMBL" id="SFD93479.1"/>
    </source>
</evidence>
<reference evidence="12" key="1">
    <citation type="submission" date="2016-10" db="EMBL/GenBank/DDBJ databases">
        <authorList>
            <person name="Varghese N."/>
            <person name="Submissions S."/>
        </authorList>
    </citation>
    <scope>NUCLEOTIDE SEQUENCE [LARGE SCALE GENOMIC DNA]</scope>
    <source>
        <strain evidence="12">DSM 7481</strain>
    </source>
</reference>
<evidence type="ECO:0000256" key="2">
    <source>
        <dbReference type="ARBA" id="ARBA00006602"/>
    </source>
</evidence>
<gene>
    <name evidence="11" type="ORF">SAMN04489710_10982</name>
</gene>
<keyword evidence="7" id="KW-1006">Bacterial flagellum protein export</keyword>
<dbReference type="GO" id="GO:0015031">
    <property type="term" value="P:protein transport"/>
    <property type="evidence" value="ECO:0007669"/>
    <property type="project" value="UniProtKB-KW"/>
</dbReference>
<evidence type="ECO:0000256" key="8">
    <source>
        <dbReference type="SAM" id="Coils"/>
    </source>
</evidence>
<evidence type="ECO:0000256" key="9">
    <source>
        <dbReference type="SAM" id="MobiDB-lite"/>
    </source>
</evidence>
<evidence type="ECO:0000259" key="10">
    <source>
        <dbReference type="Pfam" id="PF02108"/>
    </source>
</evidence>
<organism evidence="11 12">
    <name type="scientific">Paracidovorax konjaci</name>
    <dbReference type="NCBI Taxonomy" id="32040"/>
    <lineage>
        <taxon>Bacteria</taxon>
        <taxon>Pseudomonadati</taxon>
        <taxon>Pseudomonadota</taxon>
        <taxon>Betaproteobacteria</taxon>
        <taxon>Burkholderiales</taxon>
        <taxon>Comamonadaceae</taxon>
        <taxon>Paracidovorax</taxon>
    </lineage>
</organism>
<comment type="similarity">
    <text evidence="2">Belongs to the FliH family.</text>
</comment>
<proteinExistence type="inferred from homology"/>
<dbReference type="STRING" id="32040.SAMN04489710_10982"/>
<name>A0A1I1WER9_9BURK</name>
<dbReference type="PANTHER" id="PTHR34982">
    <property type="entry name" value="YOP PROTEINS TRANSLOCATION PROTEIN L"/>
    <property type="match status" value="1"/>
</dbReference>
<dbReference type="AlphaFoldDB" id="A0A1I1WER9"/>
<keyword evidence="4" id="KW-0813">Transport</keyword>
<evidence type="ECO:0000256" key="1">
    <source>
        <dbReference type="ARBA" id="ARBA00003041"/>
    </source>
</evidence>
<accession>A0A1I1WER9</accession>
<comment type="function">
    <text evidence="1">Needed for flagellar regrowth and assembly.</text>
</comment>
<sequence length="263" mass="28884">MQIQIHQPTHGTPATGAEATSESLSPATAPGLAGASESEALWKARGHDQGYEQGLQEGRRTARDDIEHRAQSLAQGLVRQALDEAQQATRKQQMDLQAQTQELARRLEAVDRLAEQMAAERKRCLEAAEDDMLELAFEALCRVVGDQLASREGVRAVLHKTLQAWHGRHPLSVHVHPDDLALLQGDVVTLEHLSSRGFDAQRQTLRWVADSEVRLGGCLIRAVEGALDARLERQLETVTACLVETRASRKHAALQASAQERVA</sequence>
<keyword evidence="5" id="KW-1005">Bacterial flagellum biogenesis</keyword>
<dbReference type="PANTHER" id="PTHR34982:SF1">
    <property type="entry name" value="FLAGELLAR ASSEMBLY PROTEIN FLIH"/>
    <property type="match status" value="1"/>
</dbReference>
<evidence type="ECO:0000256" key="5">
    <source>
        <dbReference type="ARBA" id="ARBA00022795"/>
    </source>
</evidence>
<keyword evidence="8" id="KW-0175">Coiled coil</keyword>
<feature type="domain" description="Flagellar assembly protein FliH/Type III secretion system HrpE" evidence="10">
    <location>
        <begin position="110"/>
        <end position="238"/>
    </location>
</feature>
<keyword evidence="12" id="KW-1185">Reference proteome</keyword>
<evidence type="ECO:0000256" key="7">
    <source>
        <dbReference type="ARBA" id="ARBA00023225"/>
    </source>
</evidence>
<dbReference type="RefSeq" id="WP_175526036.1">
    <property type="nucleotide sequence ID" value="NZ_FOMQ01000009.1"/>
</dbReference>
<keyword evidence="11" id="KW-0969">Cilium</keyword>
<evidence type="ECO:0000256" key="3">
    <source>
        <dbReference type="ARBA" id="ARBA00016507"/>
    </source>
</evidence>
<dbReference type="GO" id="GO:0005829">
    <property type="term" value="C:cytosol"/>
    <property type="evidence" value="ECO:0007669"/>
    <property type="project" value="TreeGrafter"/>
</dbReference>
<dbReference type="EMBL" id="FOMQ01000009">
    <property type="protein sequence ID" value="SFD93479.1"/>
    <property type="molecule type" value="Genomic_DNA"/>
</dbReference>
<dbReference type="Pfam" id="PF02108">
    <property type="entry name" value="FliH"/>
    <property type="match status" value="1"/>
</dbReference>
<dbReference type="GO" id="GO:0044781">
    <property type="term" value="P:bacterial-type flagellum organization"/>
    <property type="evidence" value="ECO:0007669"/>
    <property type="project" value="UniProtKB-KW"/>
</dbReference>
<dbReference type="InterPro" id="IPR051472">
    <property type="entry name" value="T3SS_Stator/FliH"/>
</dbReference>
<evidence type="ECO:0000256" key="4">
    <source>
        <dbReference type="ARBA" id="ARBA00022448"/>
    </source>
</evidence>
<feature type="region of interest" description="Disordered" evidence="9">
    <location>
        <begin position="1"/>
        <end position="35"/>
    </location>
</feature>
<keyword evidence="11" id="KW-0966">Cell projection</keyword>
<feature type="compositionally biased region" description="Polar residues" evidence="9">
    <location>
        <begin position="1"/>
        <end position="26"/>
    </location>
</feature>
<keyword evidence="6" id="KW-0653">Protein transport</keyword>
<evidence type="ECO:0000313" key="12">
    <source>
        <dbReference type="Proteomes" id="UP000199517"/>
    </source>
</evidence>
<evidence type="ECO:0000256" key="6">
    <source>
        <dbReference type="ARBA" id="ARBA00022927"/>
    </source>
</evidence>
<keyword evidence="11" id="KW-0282">Flagellum</keyword>